<dbReference type="InterPro" id="IPR012910">
    <property type="entry name" value="Plug_dom"/>
</dbReference>
<dbReference type="Gene3D" id="2.60.40.1120">
    <property type="entry name" value="Carboxypeptidase-like, regulatory domain"/>
    <property type="match status" value="1"/>
</dbReference>
<protein>
    <submittedName>
        <fullName evidence="10">TonB-linked SusC/RagA family outer membrane protein</fullName>
    </submittedName>
</protein>
<evidence type="ECO:0000259" key="9">
    <source>
        <dbReference type="Pfam" id="PF07715"/>
    </source>
</evidence>
<keyword evidence="4 7" id="KW-0812">Transmembrane</keyword>
<evidence type="ECO:0000256" key="4">
    <source>
        <dbReference type="ARBA" id="ARBA00022692"/>
    </source>
</evidence>
<evidence type="ECO:0000256" key="1">
    <source>
        <dbReference type="ARBA" id="ARBA00004571"/>
    </source>
</evidence>
<dbReference type="InterPro" id="IPR039426">
    <property type="entry name" value="TonB-dep_rcpt-like"/>
</dbReference>
<dbReference type="InterPro" id="IPR023996">
    <property type="entry name" value="TonB-dep_OMP_SusC/RagA"/>
</dbReference>
<dbReference type="SUPFAM" id="SSF49464">
    <property type="entry name" value="Carboxypeptidase regulatory domain-like"/>
    <property type="match status" value="1"/>
</dbReference>
<dbReference type="RefSeq" id="WP_133586274.1">
    <property type="nucleotide sequence ID" value="NZ_SNYV01000018.1"/>
</dbReference>
<proteinExistence type="inferred from homology"/>
<evidence type="ECO:0000313" key="11">
    <source>
        <dbReference type="Proteomes" id="UP000295292"/>
    </source>
</evidence>
<dbReference type="NCBIfam" id="TIGR04057">
    <property type="entry name" value="SusC_RagA_signa"/>
    <property type="match status" value="1"/>
</dbReference>
<feature type="domain" description="TonB-dependent receptor plug" evidence="9">
    <location>
        <begin position="214"/>
        <end position="320"/>
    </location>
</feature>
<dbReference type="GO" id="GO:0009279">
    <property type="term" value="C:cell outer membrane"/>
    <property type="evidence" value="ECO:0007669"/>
    <property type="project" value="UniProtKB-SubCell"/>
</dbReference>
<keyword evidence="3 7" id="KW-1134">Transmembrane beta strand</keyword>
<comment type="similarity">
    <text evidence="7">Belongs to the TonB-dependent receptor family.</text>
</comment>
<dbReference type="Pfam" id="PF07715">
    <property type="entry name" value="Plug"/>
    <property type="match status" value="1"/>
</dbReference>
<dbReference type="EMBL" id="SNYV01000018">
    <property type="protein sequence ID" value="TDQ73681.1"/>
    <property type="molecule type" value="Genomic_DNA"/>
</dbReference>
<feature type="chain" id="PRO_5020474718" evidence="8">
    <location>
        <begin position="27"/>
        <end position="1170"/>
    </location>
</feature>
<evidence type="ECO:0000256" key="8">
    <source>
        <dbReference type="SAM" id="SignalP"/>
    </source>
</evidence>
<dbReference type="InterPro" id="IPR023997">
    <property type="entry name" value="TonB-dep_OMP_SusC/RagA_CS"/>
</dbReference>
<evidence type="ECO:0000256" key="7">
    <source>
        <dbReference type="PROSITE-ProRule" id="PRU01360"/>
    </source>
</evidence>
<evidence type="ECO:0000256" key="6">
    <source>
        <dbReference type="ARBA" id="ARBA00023237"/>
    </source>
</evidence>
<sequence length="1170" mass="131358">MKKIKFNHWILSLAASVALFSSNAFSQITLKFRQTNAKEVMYSIEKQSGYRFVYDESSIQFPQVNIEVNNGSIDQVLAQTFAKTNIEYKIVQKNILLKNTTAPKAREGSREVTKAEEAQSFTFSGKVVNESGAALAGASVRLKNTDIAVSSNDNGNFVIESNSRTGTLQISFLGHQTIEVAARPQLGNLVLPLLTAEIEEIALSVSTGYQTIPKERATGAFGSLPKKSLEQQRLNSLSSLLEGRIAGYHDGRIRGTTSMNGITNPLFVVDGFPIENNDIQFNGNIKETLPNLNLEDVESITILRDAAAASIYGSRAANGVVVIVTKKGKSNGTEINASAVITHTPYYYNTSRLTSAADIIGIEREWAQRNPKLDTLSAAGASGWLNQMIYPTRGIQTILQQYAGKITEAEMNDRLDEMANHGYRYFDDLEKYGKRNPFAQQYNINLANGSEKNRFYSSVTYKKNLKEDIYSKDDNLGINLRNTTQITNWLSVELATFLTYGSQKNQNYNLLNPQFIYMPYDGLKNSDGSNFISTAESRLSLQTRDIIRNNKLYNMDIDPLNEISNNIGDQKNLGNRSYIKLDVKLADWISYMGSFQYEYNRSKEETLYDKNSFYVRNRVNSFARNINGQLRYLLPYGHIFANNEQNSNGYTFRQQVNIDKSFDEKHSLNAILGTEIRNNNYLRTNQTLHNYDPMVLTYEMLTPGIGSGGGVMGGYAQFDQRSDVYGRYDIVRRYVSFYANAGYSYLNKYLLSGSIRYDRSNLWGTSSKYQDKPIWSLGAGWNIDKESFFNIEVINQLKLRASYGIGGNIAQNVSPYLTTYYGTNPNVGGISGSVSSRPNPLLSWEKTTTTNIGTDFSLWNNRITGSIDYYRKKGEDLLASAQGIPTEGFGYSTYSLNNGGMTNHGIETTLGALVFKNKKFNWSTNFLHAYNKNRVSYVDVEAPVYFLQIDQPGAFPRVGNPYQSIYGYSWAGLNNQGIPQVYNDKGEAVTSTPSTLESVVYIGSTVPTHTFSWTNSLSYGDFDFSIMMTYEAGHKIRNTDLPYLGGSSQFANIRIVNKDIANRWVKAGDEAFTDIPRLVFPEEQGLYNSQSENIYRNADVNVVSANNLNIRNISLAYRIPTSYLNRLKIPGARLQMNAENVALFAKSKNAKNMLNGYRRPNYVFGLYINL</sequence>
<dbReference type="InterPro" id="IPR008969">
    <property type="entry name" value="CarboxyPept-like_regulatory"/>
</dbReference>
<keyword evidence="5 7" id="KW-0472">Membrane</keyword>
<dbReference type="PROSITE" id="PS52016">
    <property type="entry name" value="TONB_DEPENDENT_REC_3"/>
    <property type="match status" value="1"/>
</dbReference>
<dbReference type="Gene3D" id="2.40.170.20">
    <property type="entry name" value="TonB-dependent receptor, beta-barrel domain"/>
    <property type="match status" value="1"/>
</dbReference>
<dbReference type="AlphaFoldDB" id="A0A4R6W834"/>
<dbReference type="Gene3D" id="2.170.130.10">
    <property type="entry name" value="TonB-dependent receptor, plug domain"/>
    <property type="match status" value="1"/>
</dbReference>
<organism evidence="10 11">
    <name type="scientific">Sphingobacterium yanglingense</name>
    <dbReference type="NCBI Taxonomy" id="1437280"/>
    <lineage>
        <taxon>Bacteria</taxon>
        <taxon>Pseudomonadati</taxon>
        <taxon>Bacteroidota</taxon>
        <taxon>Sphingobacteriia</taxon>
        <taxon>Sphingobacteriales</taxon>
        <taxon>Sphingobacteriaceae</taxon>
        <taxon>Sphingobacterium</taxon>
    </lineage>
</organism>
<keyword evidence="2 7" id="KW-0813">Transport</keyword>
<evidence type="ECO:0000256" key="2">
    <source>
        <dbReference type="ARBA" id="ARBA00022448"/>
    </source>
</evidence>
<dbReference type="OrthoDB" id="9768177at2"/>
<keyword evidence="8" id="KW-0732">Signal</keyword>
<accession>A0A4R6W834</accession>
<evidence type="ECO:0000256" key="3">
    <source>
        <dbReference type="ARBA" id="ARBA00022452"/>
    </source>
</evidence>
<dbReference type="NCBIfam" id="TIGR04056">
    <property type="entry name" value="OMP_RagA_SusC"/>
    <property type="match status" value="1"/>
</dbReference>
<reference evidence="10 11" key="1">
    <citation type="submission" date="2019-03" db="EMBL/GenBank/DDBJ databases">
        <title>Genomic Encyclopedia of Archaeal and Bacterial Type Strains, Phase II (KMG-II): from individual species to whole genera.</title>
        <authorList>
            <person name="Goeker M."/>
        </authorList>
    </citation>
    <scope>NUCLEOTIDE SEQUENCE [LARGE SCALE GENOMIC DNA]</scope>
    <source>
        <strain evidence="10 11">DSM 28353</strain>
    </source>
</reference>
<feature type="signal peptide" evidence="8">
    <location>
        <begin position="1"/>
        <end position="26"/>
    </location>
</feature>
<comment type="subcellular location">
    <subcellularLocation>
        <location evidence="1 7">Cell outer membrane</location>
        <topology evidence="1 7">Multi-pass membrane protein</topology>
    </subcellularLocation>
</comment>
<dbReference type="Pfam" id="PF13715">
    <property type="entry name" value="CarbopepD_reg_2"/>
    <property type="match status" value="1"/>
</dbReference>
<evidence type="ECO:0000313" key="10">
    <source>
        <dbReference type="EMBL" id="TDQ73681.1"/>
    </source>
</evidence>
<comment type="caution">
    <text evidence="10">The sequence shown here is derived from an EMBL/GenBank/DDBJ whole genome shotgun (WGS) entry which is preliminary data.</text>
</comment>
<evidence type="ECO:0000256" key="5">
    <source>
        <dbReference type="ARBA" id="ARBA00023136"/>
    </source>
</evidence>
<dbReference type="SUPFAM" id="SSF56935">
    <property type="entry name" value="Porins"/>
    <property type="match status" value="1"/>
</dbReference>
<gene>
    <name evidence="10" type="ORF">CLV99_4117</name>
</gene>
<dbReference type="InterPro" id="IPR037066">
    <property type="entry name" value="Plug_dom_sf"/>
</dbReference>
<name>A0A4R6W834_9SPHI</name>
<dbReference type="Proteomes" id="UP000295292">
    <property type="component" value="Unassembled WGS sequence"/>
</dbReference>
<keyword evidence="11" id="KW-1185">Reference proteome</keyword>
<dbReference type="InterPro" id="IPR036942">
    <property type="entry name" value="Beta-barrel_TonB_sf"/>
</dbReference>
<keyword evidence="6 7" id="KW-0998">Cell outer membrane</keyword>